<organism evidence="5 6">
    <name type="scientific">Rubinisphaera brasiliensis (strain ATCC 49424 / DSM 5305 / JCM 21570 / IAM 15109 / NBRC 103401 / IFAM 1448)</name>
    <name type="common">Planctomyces brasiliensis</name>
    <dbReference type="NCBI Taxonomy" id="756272"/>
    <lineage>
        <taxon>Bacteria</taxon>
        <taxon>Pseudomonadati</taxon>
        <taxon>Planctomycetota</taxon>
        <taxon>Planctomycetia</taxon>
        <taxon>Planctomycetales</taxon>
        <taxon>Planctomycetaceae</taxon>
        <taxon>Rubinisphaera</taxon>
    </lineage>
</organism>
<feature type="site" description="Important for substrate specificity" evidence="4">
    <location>
        <position position="182"/>
    </location>
</feature>
<dbReference type="InterPro" id="IPR003697">
    <property type="entry name" value="Maf-like"/>
</dbReference>
<dbReference type="Proteomes" id="UP000006860">
    <property type="component" value="Chromosome"/>
</dbReference>
<dbReference type="CDD" id="cd00555">
    <property type="entry name" value="Maf"/>
    <property type="match status" value="1"/>
</dbReference>
<evidence type="ECO:0000256" key="2">
    <source>
        <dbReference type="ARBA" id="ARBA00022801"/>
    </source>
</evidence>
<comment type="catalytic activity">
    <reaction evidence="4">
        <text>UTP + H2O = UMP + diphosphate + H(+)</text>
        <dbReference type="Rhea" id="RHEA:29395"/>
        <dbReference type="ChEBI" id="CHEBI:15377"/>
        <dbReference type="ChEBI" id="CHEBI:15378"/>
        <dbReference type="ChEBI" id="CHEBI:33019"/>
        <dbReference type="ChEBI" id="CHEBI:46398"/>
        <dbReference type="ChEBI" id="CHEBI:57865"/>
        <dbReference type="EC" id="3.6.1.9"/>
    </reaction>
</comment>
<keyword evidence="3 4" id="KW-0546">Nucleotide metabolism</keyword>
<dbReference type="EMBL" id="CP002546">
    <property type="protein sequence ID" value="ADY59918.1"/>
    <property type="molecule type" value="Genomic_DNA"/>
</dbReference>
<feature type="site" description="Important for substrate specificity" evidence="4">
    <location>
        <position position="22"/>
    </location>
</feature>
<keyword evidence="2 4" id="KW-0378">Hydrolase</keyword>
<evidence type="ECO:0000256" key="1">
    <source>
        <dbReference type="ARBA" id="ARBA00001968"/>
    </source>
</evidence>
<dbReference type="HOGENOM" id="CLU_040416_2_1_0"/>
<dbReference type="GO" id="GO:0005737">
    <property type="term" value="C:cytoplasm"/>
    <property type="evidence" value="ECO:0007669"/>
    <property type="project" value="UniProtKB-SubCell"/>
</dbReference>
<proteinExistence type="inferred from homology"/>
<name>F0SLZ3_RUBBR</name>
<dbReference type="OrthoDB" id="9807767at2"/>
<evidence type="ECO:0000256" key="3">
    <source>
        <dbReference type="ARBA" id="ARBA00023080"/>
    </source>
</evidence>
<comment type="function">
    <text evidence="4">Nucleoside triphosphate pyrophosphatase that hydrolyzes dTTP and UTP. May have a dual role in cell division arrest and in preventing the incorporation of modified nucleotides into cellular nucleic acids.</text>
</comment>
<dbReference type="eggNOG" id="COG0424">
    <property type="taxonomic scope" value="Bacteria"/>
</dbReference>
<comment type="catalytic activity">
    <reaction evidence="4">
        <text>dTTP + H2O = dTMP + diphosphate + H(+)</text>
        <dbReference type="Rhea" id="RHEA:28534"/>
        <dbReference type="ChEBI" id="CHEBI:15377"/>
        <dbReference type="ChEBI" id="CHEBI:15378"/>
        <dbReference type="ChEBI" id="CHEBI:33019"/>
        <dbReference type="ChEBI" id="CHEBI:37568"/>
        <dbReference type="ChEBI" id="CHEBI:63528"/>
        <dbReference type="EC" id="3.6.1.9"/>
    </reaction>
</comment>
<feature type="site" description="Important for substrate specificity" evidence="4">
    <location>
        <position position="90"/>
    </location>
</feature>
<dbReference type="PANTHER" id="PTHR43213:SF5">
    <property type="entry name" value="BIFUNCTIONAL DTTP_UTP PYROPHOSPHATASE_METHYLTRANSFERASE PROTEIN-RELATED"/>
    <property type="match status" value="1"/>
</dbReference>
<dbReference type="GO" id="GO:0009117">
    <property type="term" value="P:nucleotide metabolic process"/>
    <property type="evidence" value="ECO:0007669"/>
    <property type="project" value="UniProtKB-KW"/>
</dbReference>
<comment type="caution">
    <text evidence="4">Lacks conserved residue(s) required for the propagation of feature annotation.</text>
</comment>
<evidence type="ECO:0000256" key="4">
    <source>
        <dbReference type="HAMAP-Rule" id="MF_00528"/>
    </source>
</evidence>
<dbReference type="KEGG" id="pbs:Plabr_2316"/>
<dbReference type="GO" id="GO:0036221">
    <property type="term" value="F:UTP diphosphatase activity"/>
    <property type="evidence" value="ECO:0007669"/>
    <property type="project" value="RHEA"/>
</dbReference>
<feature type="active site" description="Proton acceptor" evidence="4">
    <location>
        <position position="89"/>
    </location>
</feature>
<dbReference type="HAMAP" id="MF_00528">
    <property type="entry name" value="Maf"/>
    <property type="match status" value="1"/>
</dbReference>
<keyword evidence="4" id="KW-0963">Cytoplasm</keyword>
<dbReference type="PANTHER" id="PTHR43213">
    <property type="entry name" value="BIFUNCTIONAL DTTP/UTP PYROPHOSPHATASE/METHYLTRANSFERASE PROTEIN-RELATED"/>
    <property type="match status" value="1"/>
</dbReference>
<gene>
    <name evidence="5" type="ordered locus">Plabr_2316</name>
</gene>
<dbReference type="Pfam" id="PF02545">
    <property type="entry name" value="Maf"/>
    <property type="match status" value="1"/>
</dbReference>
<evidence type="ECO:0000313" key="6">
    <source>
        <dbReference type="Proteomes" id="UP000006860"/>
    </source>
</evidence>
<comment type="subcellular location">
    <subcellularLocation>
        <location evidence="4">Cytoplasm</location>
    </subcellularLocation>
</comment>
<comment type="similarity">
    <text evidence="4">Belongs to the Maf family. YhdE subfamily.</text>
</comment>
<sequence>MSTSAQSSNRSRRIVLGSSSPRRKGFVEQLFPRDEILIEAPADDRERDLTSLTERSEIEAGVLEIAAAKATQVASQLGEQPYDALITADTAVVVPFGENRWHVLGKPEPDRFPQQVRGWFRELLLGRSHQVLTGVCVCTGAGEIQSQIVATDVEFSEADEQELEWYLATGESLGKAGGYAIQGLGSCFVRQLRGSLSNVVGLPLRETRELVENLTAGR</sequence>
<comment type="cofactor">
    <cofactor evidence="1 4">
        <name>a divalent metal cation</name>
        <dbReference type="ChEBI" id="CHEBI:60240"/>
    </cofactor>
</comment>
<evidence type="ECO:0000313" key="5">
    <source>
        <dbReference type="EMBL" id="ADY59918.1"/>
    </source>
</evidence>
<dbReference type="STRING" id="756272.Plabr_2316"/>
<dbReference type="RefSeq" id="WP_013628642.1">
    <property type="nucleotide sequence ID" value="NC_015174.1"/>
</dbReference>
<dbReference type="SUPFAM" id="SSF52972">
    <property type="entry name" value="ITPase-like"/>
    <property type="match status" value="1"/>
</dbReference>
<reference evidence="6" key="1">
    <citation type="submission" date="2011-02" db="EMBL/GenBank/DDBJ databases">
        <title>The complete genome of Planctomyces brasiliensis DSM 5305.</title>
        <authorList>
            <person name="Lucas S."/>
            <person name="Copeland A."/>
            <person name="Lapidus A."/>
            <person name="Bruce D."/>
            <person name="Goodwin L."/>
            <person name="Pitluck S."/>
            <person name="Kyrpides N."/>
            <person name="Mavromatis K."/>
            <person name="Pagani I."/>
            <person name="Ivanova N."/>
            <person name="Ovchinnikova G."/>
            <person name="Lu M."/>
            <person name="Detter J.C."/>
            <person name="Han C."/>
            <person name="Land M."/>
            <person name="Hauser L."/>
            <person name="Markowitz V."/>
            <person name="Cheng J.-F."/>
            <person name="Hugenholtz P."/>
            <person name="Woyke T."/>
            <person name="Wu D."/>
            <person name="Tindall B."/>
            <person name="Pomrenke H.G."/>
            <person name="Brambilla E."/>
            <person name="Klenk H.-P."/>
            <person name="Eisen J.A."/>
        </authorList>
    </citation>
    <scope>NUCLEOTIDE SEQUENCE [LARGE SCALE GENOMIC DNA]</scope>
    <source>
        <strain evidence="6">ATCC 49424 / DSM 5305 / JCM 21570 / NBRC 103401 / IFAM 1448</strain>
    </source>
</reference>
<dbReference type="GO" id="GO:0036218">
    <property type="term" value="F:dTTP diphosphatase activity"/>
    <property type="evidence" value="ECO:0007669"/>
    <property type="project" value="RHEA"/>
</dbReference>
<dbReference type="Gene3D" id="3.90.950.10">
    <property type="match status" value="1"/>
</dbReference>
<dbReference type="EC" id="3.6.1.9" evidence="4"/>
<protein>
    <recommendedName>
        <fullName evidence="4">dTTP/UTP pyrophosphatase</fullName>
        <shortName evidence="4">dTTPase/UTPase</shortName>
        <ecNumber evidence="4">3.6.1.9</ecNumber>
    </recommendedName>
    <alternativeName>
        <fullName evidence="4">Nucleoside triphosphate pyrophosphatase</fullName>
    </alternativeName>
    <alternativeName>
        <fullName evidence="4">Nucleotide pyrophosphatase</fullName>
        <shortName evidence="4">Nucleotide PPase</shortName>
    </alternativeName>
</protein>
<dbReference type="InterPro" id="IPR029001">
    <property type="entry name" value="ITPase-like_fam"/>
</dbReference>
<keyword evidence="6" id="KW-1185">Reference proteome</keyword>
<dbReference type="AlphaFoldDB" id="F0SLZ3"/>
<dbReference type="PIRSF" id="PIRSF006305">
    <property type="entry name" value="Maf"/>
    <property type="match status" value="1"/>
</dbReference>
<accession>F0SLZ3</accession>